<proteinExistence type="predicted"/>
<dbReference type="AlphaFoldDB" id="A0A821JZ74"/>
<dbReference type="Proteomes" id="UP000663873">
    <property type="component" value="Unassembled WGS sequence"/>
</dbReference>
<sequence length="88" mass="10287">MVFSKNSKWYSVMSKSTRSDFIIIDTGQYPLKNETVRFIPLIFTLQAFKDNKKTASDEIIFRHEQIVPFYVQDSDIHLEAPTHFVNTA</sequence>
<evidence type="ECO:0000313" key="2">
    <source>
        <dbReference type="Proteomes" id="UP000663873"/>
    </source>
</evidence>
<protein>
    <submittedName>
        <fullName evidence="1">Uncharacterized protein</fullName>
    </submittedName>
</protein>
<name>A0A821JZ74_9BILA</name>
<reference evidence="1" key="1">
    <citation type="submission" date="2021-02" db="EMBL/GenBank/DDBJ databases">
        <authorList>
            <person name="Nowell W R."/>
        </authorList>
    </citation>
    <scope>NUCLEOTIDE SEQUENCE</scope>
</reference>
<organism evidence="1 2">
    <name type="scientific">Rotaria socialis</name>
    <dbReference type="NCBI Taxonomy" id="392032"/>
    <lineage>
        <taxon>Eukaryota</taxon>
        <taxon>Metazoa</taxon>
        <taxon>Spiralia</taxon>
        <taxon>Gnathifera</taxon>
        <taxon>Rotifera</taxon>
        <taxon>Eurotatoria</taxon>
        <taxon>Bdelloidea</taxon>
        <taxon>Philodinida</taxon>
        <taxon>Philodinidae</taxon>
        <taxon>Rotaria</taxon>
    </lineage>
</organism>
<gene>
    <name evidence="1" type="ORF">UJA718_LOCUS37772</name>
</gene>
<evidence type="ECO:0000313" key="1">
    <source>
        <dbReference type="EMBL" id="CAF4730941.1"/>
    </source>
</evidence>
<accession>A0A821JZ74</accession>
<dbReference type="EMBL" id="CAJOBP010037913">
    <property type="protein sequence ID" value="CAF4730941.1"/>
    <property type="molecule type" value="Genomic_DNA"/>
</dbReference>
<keyword evidence="2" id="KW-1185">Reference proteome</keyword>
<comment type="caution">
    <text evidence="1">The sequence shown here is derived from an EMBL/GenBank/DDBJ whole genome shotgun (WGS) entry which is preliminary data.</text>
</comment>